<proteinExistence type="predicted"/>
<feature type="region of interest" description="Disordered" evidence="1">
    <location>
        <begin position="1"/>
        <end position="42"/>
    </location>
</feature>
<keyword evidence="3" id="KW-1185">Reference proteome</keyword>
<dbReference type="RefSeq" id="WP_281244828.1">
    <property type="nucleotide sequence ID" value="NZ_FOMW01000002.1"/>
</dbReference>
<reference evidence="2 3" key="1">
    <citation type="submission" date="2016-10" db="EMBL/GenBank/DDBJ databases">
        <authorList>
            <person name="de Groot N.N."/>
        </authorList>
    </citation>
    <scope>NUCLEOTIDE SEQUENCE [LARGE SCALE GENOMIC DNA]</scope>
    <source>
        <strain evidence="2 3">DSM 11443</strain>
    </source>
</reference>
<feature type="compositionally biased region" description="Polar residues" evidence="1">
    <location>
        <begin position="7"/>
        <end position="24"/>
    </location>
</feature>
<evidence type="ECO:0000256" key="1">
    <source>
        <dbReference type="SAM" id="MobiDB-lite"/>
    </source>
</evidence>
<dbReference type="Proteomes" id="UP000198977">
    <property type="component" value="Unassembled WGS sequence"/>
</dbReference>
<organism evidence="2 3">
    <name type="scientific">Sulfitobacter brevis</name>
    <dbReference type="NCBI Taxonomy" id="74348"/>
    <lineage>
        <taxon>Bacteria</taxon>
        <taxon>Pseudomonadati</taxon>
        <taxon>Pseudomonadota</taxon>
        <taxon>Alphaproteobacteria</taxon>
        <taxon>Rhodobacterales</taxon>
        <taxon>Roseobacteraceae</taxon>
        <taxon>Sulfitobacter</taxon>
    </lineage>
</organism>
<name>A0A1I1UJV4_9RHOB</name>
<evidence type="ECO:0000313" key="3">
    <source>
        <dbReference type="Proteomes" id="UP000198977"/>
    </source>
</evidence>
<gene>
    <name evidence="2" type="ORF">SAMN04488523_102148</name>
</gene>
<accession>A0A1I1UJV4</accession>
<dbReference type="EMBL" id="FOMW01000002">
    <property type="protein sequence ID" value="SFD71037.1"/>
    <property type="molecule type" value="Genomic_DNA"/>
</dbReference>
<protein>
    <submittedName>
        <fullName evidence="2">Uncharacterized protein</fullName>
    </submittedName>
</protein>
<sequence length="42" mass="4523">MARLDTTRSPQKPSAQPTQMNQTTAAKPPARPAPIITDYASL</sequence>
<evidence type="ECO:0000313" key="2">
    <source>
        <dbReference type="EMBL" id="SFD71037.1"/>
    </source>
</evidence>
<dbReference type="AlphaFoldDB" id="A0A1I1UJV4"/>
<dbReference type="STRING" id="74348.SAMN04488523_102148"/>